<dbReference type="Proteomes" id="UP000623687">
    <property type="component" value="Unassembled WGS sequence"/>
</dbReference>
<accession>A0A8H7A520</accession>
<evidence type="ECO:0000256" key="1">
    <source>
        <dbReference type="SAM" id="MobiDB-lite"/>
    </source>
</evidence>
<sequence length="495" mass="54933">MFLRPSPLQYTLYPRITCSAPRSTINAYFSSQAAYCQAASSSSGTSGSAKLFADAEKEESSSNQVKKSQRLQLLESQEENWTGDERVQDAVLRMLVDKYKPLRTGTIQSAEQELKRNPHVINAGTVGNGQRPGGGESATGAEAITATVNSIGSSPSSGSWATEQLIPSIEGHRPWHTTFKAPSHDAPSVKVASIPPRPNRPPTIAIDGRSAAQTLDRKTQKRKELAGRVAHARESTLDYRLGIKGAQSSQASAQHHGLRPNPVNIRAWASLVEERIEKARLKGLFTNIKGRGQPIARASDEHNPFIAREEFLMNRIVQKNGAAPPWVEVQQEVESAINSFRGILRQAWTRHALRSLTVGFHSYPGAHRRTLVELQALRDDNWEKREFSYHTAAIAEINALVRKYNTVAPYAVRRPLYTREAELERAYKESGEDILQGLEERKKLSVLGGRTRGGDEEEKGGSNRNWGEENADALPFGDVFRRWVEKVTAWVRGKS</sequence>
<feature type="domain" description="DnaJ homologue subfamily C member 28 conserved" evidence="2">
    <location>
        <begin position="271"/>
        <end position="341"/>
    </location>
</feature>
<proteinExistence type="predicted"/>
<dbReference type="PANTHER" id="PTHR39394">
    <property type="entry name" value="YALI0E31793P"/>
    <property type="match status" value="1"/>
</dbReference>
<evidence type="ECO:0000313" key="3">
    <source>
        <dbReference type="EMBL" id="KAF7436200.1"/>
    </source>
</evidence>
<dbReference type="AlphaFoldDB" id="A0A8H7A520"/>
<reference evidence="3" key="1">
    <citation type="submission" date="2019-07" db="EMBL/GenBank/DDBJ databases">
        <authorList>
            <person name="Palmer J.M."/>
        </authorList>
    </citation>
    <scope>NUCLEOTIDE SEQUENCE</scope>
    <source>
        <strain evidence="3">PC9</strain>
    </source>
</reference>
<keyword evidence="4" id="KW-1185">Reference proteome</keyword>
<feature type="region of interest" description="Disordered" evidence="1">
    <location>
        <begin position="446"/>
        <end position="471"/>
    </location>
</feature>
<dbReference type="VEuPathDB" id="FungiDB:PC9H_003026"/>
<protein>
    <recommendedName>
        <fullName evidence="2">DnaJ homologue subfamily C member 28 conserved domain-containing protein</fullName>
    </recommendedName>
</protein>
<organism evidence="3 4">
    <name type="scientific">Pleurotus ostreatus</name>
    <name type="common">Oyster mushroom</name>
    <name type="synonym">White-rot fungus</name>
    <dbReference type="NCBI Taxonomy" id="5322"/>
    <lineage>
        <taxon>Eukaryota</taxon>
        <taxon>Fungi</taxon>
        <taxon>Dikarya</taxon>
        <taxon>Basidiomycota</taxon>
        <taxon>Agaricomycotina</taxon>
        <taxon>Agaricomycetes</taxon>
        <taxon>Agaricomycetidae</taxon>
        <taxon>Agaricales</taxon>
        <taxon>Pleurotineae</taxon>
        <taxon>Pleurotaceae</taxon>
        <taxon>Pleurotus</taxon>
    </lineage>
</organism>
<dbReference type="InterPro" id="IPR018961">
    <property type="entry name" value="DnaJ_homolog_subfam-C_membr-28"/>
</dbReference>
<evidence type="ECO:0000259" key="2">
    <source>
        <dbReference type="Pfam" id="PF09350"/>
    </source>
</evidence>
<dbReference type="EMBL" id="JACETU010000002">
    <property type="protein sequence ID" value="KAF7436200.1"/>
    <property type="molecule type" value="Genomic_DNA"/>
</dbReference>
<comment type="caution">
    <text evidence="3">The sequence shown here is derived from an EMBL/GenBank/DDBJ whole genome shotgun (WGS) entry which is preliminary data.</text>
</comment>
<dbReference type="OrthoDB" id="547796at2759"/>
<evidence type="ECO:0000313" key="4">
    <source>
        <dbReference type="Proteomes" id="UP000623687"/>
    </source>
</evidence>
<dbReference type="RefSeq" id="XP_036634099.1">
    <property type="nucleotide sequence ID" value="XM_036772626.1"/>
</dbReference>
<dbReference type="PANTHER" id="PTHR39394:SF1">
    <property type="entry name" value="DNAJ HOMOLOGUE SUBFAMILY C MEMBER 28 CONSERVED DOMAIN-CONTAINING PROTEIN"/>
    <property type="match status" value="1"/>
</dbReference>
<dbReference type="Pfam" id="PF09350">
    <property type="entry name" value="DJC28_CD"/>
    <property type="match status" value="1"/>
</dbReference>
<dbReference type="GeneID" id="59372844"/>
<gene>
    <name evidence="3" type="ORF">PC9H_003026</name>
</gene>
<feature type="region of interest" description="Disordered" evidence="1">
    <location>
        <begin position="179"/>
        <end position="203"/>
    </location>
</feature>
<name>A0A8H7A520_PLEOS</name>